<dbReference type="EC" id="2.7.11.1" evidence="1"/>
<dbReference type="Gene3D" id="1.10.510.10">
    <property type="entry name" value="Transferase(Phosphotransferase) domain 1"/>
    <property type="match status" value="1"/>
</dbReference>
<dbReference type="PANTHER" id="PTHR43289:SF6">
    <property type="entry name" value="SERINE_THREONINE-PROTEIN KINASE NEKL-3"/>
    <property type="match status" value="1"/>
</dbReference>
<keyword evidence="10" id="KW-1185">Reference proteome</keyword>
<evidence type="ECO:0000313" key="10">
    <source>
        <dbReference type="Proteomes" id="UP000608024"/>
    </source>
</evidence>
<evidence type="ECO:0000256" key="3">
    <source>
        <dbReference type="ARBA" id="ARBA00022679"/>
    </source>
</evidence>
<dbReference type="SUPFAM" id="SSF56112">
    <property type="entry name" value="Protein kinase-like (PK-like)"/>
    <property type="match status" value="1"/>
</dbReference>
<dbReference type="EMBL" id="BNBT01000162">
    <property type="protein sequence ID" value="GHE89358.1"/>
    <property type="molecule type" value="Genomic_DNA"/>
</dbReference>
<accession>A0A919A6M7</accession>
<keyword evidence="2" id="KW-0723">Serine/threonine-protein kinase</keyword>
<dbReference type="InterPro" id="IPR011009">
    <property type="entry name" value="Kinase-like_dom_sf"/>
</dbReference>
<dbReference type="CDD" id="cd14014">
    <property type="entry name" value="STKc_PknB_like"/>
    <property type="match status" value="1"/>
</dbReference>
<keyword evidence="3" id="KW-0808">Transferase</keyword>
<comment type="caution">
    <text evidence="9">The sequence shown here is derived from an EMBL/GenBank/DDBJ whole genome shotgun (WGS) entry which is preliminary data.</text>
</comment>
<dbReference type="GO" id="GO:0004674">
    <property type="term" value="F:protein serine/threonine kinase activity"/>
    <property type="evidence" value="ECO:0007669"/>
    <property type="project" value="UniProtKB-KW"/>
</dbReference>
<evidence type="ECO:0000256" key="5">
    <source>
        <dbReference type="ARBA" id="ARBA00022777"/>
    </source>
</evidence>
<feature type="region of interest" description="Disordered" evidence="7">
    <location>
        <begin position="432"/>
        <end position="477"/>
    </location>
</feature>
<protein>
    <recommendedName>
        <fullName evidence="1">non-specific serine/threonine protein kinase</fullName>
        <ecNumber evidence="1">2.7.11.1</ecNumber>
    </recommendedName>
</protein>
<evidence type="ECO:0000256" key="1">
    <source>
        <dbReference type="ARBA" id="ARBA00012513"/>
    </source>
</evidence>
<evidence type="ECO:0000313" key="9">
    <source>
        <dbReference type="EMBL" id="GHE89358.1"/>
    </source>
</evidence>
<reference evidence="9" key="2">
    <citation type="submission" date="2020-09" db="EMBL/GenBank/DDBJ databases">
        <authorList>
            <person name="Sun Q."/>
            <person name="Ohkuma M."/>
        </authorList>
    </citation>
    <scope>NUCLEOTIDE SEQUENCE</scope>
    <source>
        <strain evidence="9">JCM 4784</strain>
    </source>
</reference>
<evidence type="ECO:0000256" key="4">
    <source>
        <dbReference type="ARBA" id="ARBA00022741"/>
    </source>
</evidence>
<feature type="compositionally biased region" description="Polar residues" evidence="7">
    <location>
        <begin position="440"/>
        <end position="451"/>
    </location>
</feature>
<feature type="domain" description="Protein kinase" evidence="8">
    <location>
        <begin position="27"/>
        <end position="293"/>
    </location>
</feature>
<reference evidence="9" key="1">
    <citation type="journal article" date="2014" name="Int. J. Syst. Evol. Microbiol.">
        <title>Complete genome sequence of Corynebacterium casei LMG S-19264T (=DSM 44701T), isolated from a smear-ripened cheese.</title>
        <authorList>
            <consortium name="US DOE Joint Genome Institute (JGI-PGF)"/>
            <person name="Walter F."/>
            <person name="Albersmeier A."/>
            <person name="Kalinowski J."/>
            <person name="Ruckert C."/>
        </authorList>
    </citation>
    <scope>NUCLEOTIDE SEQUENCE</scope>
    <source>
        <strain evidence="9">JCM 4784</strain>
    </source>
</reference>
<dbReference type="Pfam" id="PF00069">
    <property type="entry name" value="Pkinase"/>
    <property type="match status" value="1"/>
</dbReference>
<evidence type="ECO:0000256" key="7">
    <source>
        <dbReference type="SAM" id="MobiDB-lite"/>
    </source>
</evidence>
<keyword evidence="5" id="KW-0418">Kinase</keyword>
<keyword evidence="6" id="KW-0067">ATP-binding</keyword>
<dbReference type="GO" id="GO:0005524">
    <property type="term" value="F:ATP binding"/>
    <property type="evidence" value="ECO:0007669"/>
    <property type="project" value="UniProtKB-KW"/>
</dbReference>
<name>A0A919A6M7_9ACTN</name>
<evidence type="ECO:0000259" key="8">
    <source>
        <dbReference type="PROSITE" id="PS50011"/>
    </source>
</evidence>
<dbReference type="Proteomes" id="UP000608024">
    <property type="component" value="Unassembled WGS sequence"/>
</dbReference>
<dbReference type="InterPro" id="IPR000719">
    <property type="entry name" value="Prot_kinase_dom"/>
</dbReference>
<dbReference type="PROSITE" id="PS50011">
    <property type="entry name" value="PROTEIN_KINASE_DOM"/>
    <property type="match status" value="1"/>
</dbReference>
<proteinExistence type="predicted"/>
<dbReference type="PANTHER" id="PTHR43289">
    <property type="entry name" value="MITOGEN-ACTIVATED PROTEIN KINASE KINASE KINASE 20-RELATED"/>
    <property type="match status" value="1"/>
</dbReference>
<dbReference type="Gene3D" id="3.30.200.20">
    <property type="entry name" value="Phosphorylase Kinase, domain 1"/>
    <property type="match status" value="1"/>
</dbReference>
<evidence type="ECO:0000256" key="6">
    <source>
        <dbReference type="ARBA" id="ARBA00022840"/>
    </source>
</evidence>
<dbReference type="SMART" id="SM00220">
    <property type="entry name" value="S_TKc"/>
    <property type="match status" value="1"/>
</dbReference>
<evidence type="ECO:0000256" key="2">
    <source>
        <dbReference type="ARBA" id="ARBA00022527"/>
    </source>
</evidence>
<dbReference type="AlphaFoldDB" id="A0A919A6M7"/>
<sequence>MTDALPALPSQYDVVRQAARGYRKDYALDRLPIGEGGQAKIFNATHKPSGTAVVVKKRTSMGARGQRRMRREIEAAQALRANPHVMPVLDFCPSYQWFVMPRAEATAEQHRTDLQSPEQLRTFVDAIASALADAHRAGWLHRDIKPSNILLLDGHWRLADWGIVRRPRGQTTELLTKERIGTEEFAPPELSTNPHNATPASDLYSLGQVIGWILTGRTPQANVPLLPTPGHLWFSVLRRLTQPDPLERPQDVAGFIALVDRETTPPTVDPYVRARALLALAGTADESGGRQLISLAADKPEDYDVYVNALVQLPIDSAGPALADNSSQADFVLRSLAEHAAGNGRHRNVPADADRVVDWLFSVIFYATQTRNWQLLDEAMRAMCRWAAASDRQVPQTIIRHRLGMLSGKAAAIVAAVLRDQPDSDERFRVVHTHGRSRLDTTTATAPQDQSAIAPPGNGQSDLSNQRRARSSGLPDTSRGSVLTLLYQQADELGWCEMSEAARSDLYDQWVADPAIGGTLLPHFRSTNQVRAWIKDTAMHQFPRALEGMGPMTQYAPRTFRGPDEIAAAACGPGWTADPETVAHKPNRFIASNGDKKRVVVWGNPLNFRHLLWAAMNVGQEMAEAPVIAITTKRGAPADSANRAKQEAIAHRSGIQLVHLVRDLHPRPDTRSADRFK</sequence>
<organism evidence="9 10">
    <name type="scientific">Streptomyces longispororuber</name>
    <dbReference type="NCBI Taxonomy" id="68230"/>
    <lineage>
        <taxon>Bacteria</taxon>
        <taxon>Bacillati</taxon>
        <taxon>Actinomycetota</taxon>
        <taxon>Actinomycetes</taxon>
        <taxon>Kitasatosporales</taxon>
        <taxon>Streptomycetaceae</taxon>
        <taxon>Streptomyces</taxon>
    </lineage>
</organism>
<keyword evidence="4" id="KW-0547">Nucleotide-binding</keyword>
<gene>
    <name evidence="9" type="ORF">GCM10018785_65660</name>
</gene>